<dbReference type="InterPro" id="IPR012338">
    <property type="entry name" value="Beta-lactam/transpept-like"/>
</dbReference>
<dbReference type="OrthoDB" id="3171327at2"/>
<dbReference type="GO" id="GO:0008800">
    <property type="term" value="F:beta-lactamase activity"/>
    <property type="evidence" value="ECO:0007669"/>
    <property type="project" value="UniProtKB-EC"/>
</dbReference>
<feature type="domain" description="Beta-lactamase-related" evidence="1">
    <location>
        <begin position="56"/>
        <end position="346"/>
    </location>
</feature>
<reference evidence="2 3" key="1">
    <citation type="submission" date="2015-02" db="EMBL/GenBank/DDBJ databases">
        <title>Draft genome sequences of ten Microbacterium spp. with emphasis on heavy metal contaminated environments.</title>
        <authorList>
            <person name="Corretto E."/>
        </authorList>
    </citation>
    <scope>NUCLEOTIDE SEQUENCE [LARGE SCALE GENOMIC DNA]</scope>
    <source>
        <strain evidence="2 3">BEL163</strain>
    </source>
</reference>
<dbReference type="RefSeq" id="WP_045262931.1">
    <property type="nucleotide sequence ID" value="NZ_JYIV01000019.1"/>
</dbReference>
<evidence type="ECO:0000259" key="1">
    <source>
        <dbReference type="Pfam" id="PF00144"/>
    </source>
</evidence>
<proteinExistence type="predicted"/>
<keyword evidence="2" id="KW-0378">Hydrolase</keyword>
<dbReference type="SUPFAM" id="SSF56601">
    <property type="entry name" value="beta-lactamase/transpeptidase-like"/>
    <property type="match status" value="1"/>
</dbReference>
<evidence type="ECO:0000313" key="2">
    <source>
        <dbReference type="EMBL" id="KJL24847.1"/>
    </source>
</evidence>
<dbReference type="PATRIC" id="fig|82380.10.peg.1000"/>
<sequence length="361" mass="37574">MTRPSLLAIGSAAVAGCIALALGIIVAPPSPSLRPHSSGDAALARTVEQTARAEGALDRLSVGYIDLRSGDTAITTGFGADDDTEYEIGSVTKTFTGHLFAIAIDRGEVSATETLAKVFPVLDGTPAGSATLVSLSNHTSGLPSLDEASTPRVLLDTITNSNPYRGSVHDLLKQVGRQQLSDAGTFRYSNLGMSLLGQALAERAGIDYPALLQDRIFEPLQMTQTRISLDGTDLQDPTTGYSATGVPQAPWSIAAFAPAGGIRSTLGDMTRYLRALLDGSVPGAAAMDRHPDKGGIDEGYAWTIIDQEDGPTLTLHNGQTGGFASFLVLDREGGRGTIVLSNTAAQLPGVAVNLIEKGITE</sequence>
<dbReference type="Proteomes" id="UP000033725">
    <property type="component" value="Unassembled WGS sequence"/>
</dbReference>
<gene>
    <name evidence="2" type="primary">ampC</name>
    <name evidence="2" type="ORF">RN51_00997</name>
</gene>
<dbReference type="EMBL" id="JYIV01000019">
    <property type="protein sequence ID" value="KJL24847.1"/>
    <property type="molecule type" value="Genomic_DNA"/>
</dbReference>
<dbReference type="PANTHER" id="PTHR46825">
    <property type="entry name" value="D-ALANYL-D-ALANINE-CARBOXYPEPTIDASE/ENDOPEPTIDASE AMPH"/>
    <property type="match status" value="1"/>
</dbReference>
<name>A0A0F0KVB4_9MICO</name>
<accession>A0A0F0KVB4</accession>
<dbReference type="PANTHER" id="PTHR46825:SF9">
    <property type="entry name" value="BETA-LACTAMASE-RELATED DOMAIN-CONTAINING PROTEIN"/>
    <property type="match status" value="1"/>
</dbReference>
<evidence type="ECO:0000313" key="3">
    <source>
        <dbReference type="Proteomes" id="UP000033725"/>
    </source>
</evidence>
<dbReference type="Gene3D" id="3.40.710.10">
    <property type="entry name" value="DD-peptidase/beta-lactamase superfamily"/>
    <property type="match status" value="1"/>
</dbReference>
<organism evidence="2 3">
    <name type="scientific">Microbacterium oxydans</name>
    <dbReference type="NCBI Taxonomy" id="82380"/>
    <lineage>
        <taxon>Bacteria</taxon>
        <taxon>Bacillati</taxon>
        <taxon>Actinomycetota</taxon>
        <taxon>Actinomycetes</taxon>
        <taxon>Micrococcales</taxon>
        <taxon>Microbacteriaceae</taxon>
        <taxon>Microbacterium</taxon>
    </lineage>
</organism>
<comment type="caution">
    <text evidence="2">The sequence shown here is derived from an EMBL/GenBank/DDBJ whole genome shotgun (WGS) entry which is preliminary data.</text>
</comment>
<dbReference type="InterPro" id="IPR050491">
    <property type="entry name" value="AmpC-like"/>
</dbReference>
<dbReference type="AlphaFoldDB" id="A0A0F0KVB4"/>
<dbReference type="EC" id="3.5.2.6" evidence="2"/>
<protein>
    <submittedName>
        <fullName evidence="2">Beta-lactamase</fullName>
        <ecNumber evidence="2">3.5.2.6</ecNumber>
    </submittedName>
</protein>
<dbReference type="PROSITE" id="PS51257">
    <property type="entry name" value="PROKAR_LIPOPROTEIN"/>
    <property type="match status" value="1"/>
</dbReference>
<dbReference type="InterPro" id="IPR001466">
    <property type="entry name" value="Beta-lactam-related"/>
</dbReference>
<dbReference type="Pfam" id="PF00144">
    <property type="entry name" value="Beta-lactamase"/>
    <property type="match status" value="1"/>
</dbReference>